<dbReference type="SUPFAM" id="SSF161098">
    <property type="entry name" value="MetI-like"/>
    <property type="match status" value="1"/>
</dbReference>
<keyword evidence="9 10" id="KW-0472">Membrane</keyword>
<comment type="similarity">
    <text evidence="2">Belongs to the bacterial solute-binding protein 3 family.</text>
</comment>
<sequence length="499" mass="52773">MTRARWSLVTLVGVMLAILLGACGSSSDEPLIDTVTDNGVLVVGTEGTYSPFSFQGSDGDLTGYDIDVVRAVGEKLGVRVEFVQTPFDSIFAGLESGRFDLIANQVTVNDERQAKYDLSRPYTVSEGEIVARAGDTSITSLADLAGRTTAQSSTSNWAEVATDAGAQVQVVEGFVQAVTLVKDGRVDATVNDSLAIAEYFAQTGDTGVAVAAQTGDTSLQAFAARKDSGLMDQVNTALEELQDDGTLAATSERYFGSDVAVPDPQTAAATAPTAEAGATESTQELITRNLVPMLKATVTTTLPLTAISFVIGLAIALAVALARISSIRPLSLLARFYVSIVRGTPLLLQLFIVFYALPQFGVVISPFPAAVVAFSINVGGYAAEIVRAAILGVPKGQWEAAETIGMGYRTTLQRIVLPQALRTAVPPLSNTLISLVKDTSLASTILVTELLRVAQLAAAPTFDFFALYSVAAVYYWIICIVLSSVQGRLETRLDRYVAR</sequence>
<evidence type="ECO:0000256" key="8">
    <source>
        <dbReference type="ARBA" id="ARBA00022989"/>
    </source>
</evidence>
<comment type="subcellular location">
    <subcellularLocation>
        <location evidence="1 10">Cell membrane</location>
        <topology evidence="1 10">Multi-pass membrane protein</topology>
    </subcellularLocation>
</comment>
<dbReference type="InterPro" id="IPR001638">
    <property type="entry name" value="Solute-binding_3/MltF_N"/>
</dbReference>
<proteinExistence type="inferred from homology"/>
<protein>
    <submittedName>
        <fullName evidence="12">Cystine transport system permease protein</fullName>
    </submittedName>
</protein>
<accession>A0ABS2KSE6</accession>
<keyword evidence="5 10" id="KW-0812">Transmembrane</keyword>
<dbReference type="PROSITE" id="PS50928">
    <property type="entry name" value="ABC_TM1"/>
    <property type="match status" value="1"/>
</dbReference>
<evidence type="ECO:0000256" key="9">
    <source>
        <dbReference type="ARBA" id="ARBA00023136"/>
    </source>
</evidence>
<name>A0ABS2KSE6_9NOCA</name>
<keyword evidence="3 10" id="KW-0813">Transport</keyword>
<evidence type="ECO:0000256" key="5">
    <source>
        <dbReference type="ARBA" id="ARBA00022692"/>
    </source>
</evidence>
<dbReference type="CDD" id="cd06261">
    <property type="entry name" value="TM_PBP2"/>
    <property type="match status" value="1"/>
</dbReference>
<dbReference type="SMART" id="SM00062">
    <property type="entry name" value="PBPb"/>
    <property type="match status" value="1"/>
</dbReference>
<dbReference type="EMBL" id="JAFBBK010000001">
    <property type="protein sequence ID" value="MBM7414196.1"/>
    <property type="molecule type" value="Genomic_DNA"/>
</dbReference>
<dbReference type="Pfam" id="PF00528">
    <property type="entry name" value="BPD_transp_1"/>
    <property type="match status" value="1"/>
</dbReference>
<evidence type="ECO:0000256" key="2">
    <source>
        <dbReference type="ARBA" id="ARBA00010333"/>
    </source>
</evidence>
<dbReference type="Gene3D" id="1.10.3720.10">
    <property type="entry name" value="MetI-like"/>
    <property type="match status" value="1"/>
</dbReference>
<gene>
    <name evidence="12" type="ORF">JOE42_000929</name>
</gene>
<evidence type="ECO:0000256" key="6">
    <source>
        <dbReference type="ARBA" id="ARBA00022729"/>
    </source>
</evidence>
<dbReference type="InterPro" id="IPR000515">
    <property type="entry name" value="MetI-like"/>
</dbReference>
<dbReference type="InterPro" id="IPR010065">
    <property type="entry name" value="AA_ABC_transptr_permease_3TM"/>
</dbReference>
<comment type="caution">
    <text evidence="12">The sequence shown here is derived from an EMBL/GenBank/DDBJ whole genome shotgun (WGS) entry which is preliminary data.</text>
</comment>
<dbReference type="PROSITE" id="PS01039">
    <property type="entry name" value="SBP_BACTERIAL_3"/>
    <property type="match status" value="1"/>
</dbReference>
<feature type="domain" description="ABC transmembrane type-1" evidence="11">
    <location>
        <begin position="298"/>
        <end position="486"/>
    </location>
</feature>
<dbReference type="CDD" id="cd13711">
    <property type="entry name" value="PBP2_Ngo0372_TcyA"/>
    <property type="match status" value="1"/>
</dbReference>
<dbReference type="InterPro" id="IPR035906">
    <property type="entry name" value="MetI-like_sf"/>
</dbReference>
<evidence type="ECO:0000256" key="7">
    <source>
        <dbReference type="ARBA" id="ARBA00022970"/>
    </source>
</evidence>
<dbReference type="InterPro" id="IPR043429">
    <property type="entry name" value="ArtM/GltK/GlnP/TcyL/YhdX-like"/>
</dbReference>
<keyword evidence="7" id="KW-0029">Amino-acid transport</keyword>
<feature type="transmembrane region" description="Helical" evidence="10">
    <location>
        <begin position="465"/>
        <end position="485"/>
    </location>
</feature>
<dbReference type="PANTHER" id="PTHR30614:SF0">
    <property type="entry name" value="L-CYSTINE TRANSPORT SYSTEM PERMEASE PROTEIN TCYL"/>
    <property type="match status" value="1"/>
</dbReference>
<evidence type="ECO:0000313" key="12">
    <source>
        <dbReference type="EMBL" id="MBM7414196.1"/>
    </source>
</evidence>
<dbReference type="Pfam" id="PF00497">
    <property type="entry name" value="SBP_bac_3"/>
    <property type="match status" value="1"/>
</dbReference>
<feature type="transmembrane region" description="Helical" evidence="10">
    <location>
        <begin position="336"/>
        <end position="357"/>
    </location>
</feature>
<evidence type="ECO:0000313" key="13">
    <source>
        <dbReference type="Proteomes" id="UP000703038"/>
    </source>
</evidence>
<dbReference type="PANTHER" id="PTHR30614">
    <property type="entry name" value="MEMBRANE COMPONENT OF AMINO ACID ABC TRANSPORTER"/>
    <property type="match status" value="1"/>
</dbReference>
<keyword evidence="6" id="KW-0732">Signal</keyword>
<feature type="transmembrane region" description="Helical" evidence="10">
    <location>
        <begin position="302"/>
        <end position="324"/>
    </location>
</feature>
<dbReference type="Proteomes" id="UP000703038">
    <property type="component" value="Unassembled WGS sequence"/>
</dbReference>
<evidence type="ECO:0000256" key="4">
    <source>
        <dbReference type="ARBA" id="ARBA00022475"/>
    </source>
</evidence>
<keyword evidence="8 10" id="KW-1133">Transmembrane helix</keyword>
<dbReference type="SUPFAM" id="SSF53850">
    <property type="entry name" value="Periplasmic binding protein-like II"/>
    <property type="match status" value="1"/>
</dbReference>
<evidence type="ECO:0000259" key="11">
    <source>
        <dbReference type="PROSITE" id="PS50928"/>
    </source>
</evidence>
<dbReference type="PROSITE" id="PS51257">
    <property type="entry name" value="PROKAR_LIPOPROTEIN"/>
    <property type="match status" value="1"/>
</dbReference>
<evidence type="ECO:0000256" key="10">
    <source>
        <dbReference type="RuleBase" id="RU363032"/>
    </source>
</evidence>
<dbReference type="InterPro" id="IPR018313">
    <property type="entry name" value="SBP_3_CS"/>
</dbReference>
<comment type="similarity">
    <text evidence="10">Belongs to the binding-protein-dependent transport system permease family.</text>
</comment>
<keyword evidence="4" id="KW-1003">Cell membrane</keyword>
<evidence type="ECO:0000256" key="3">
    <source>
        <dbReference type="ARBA" id="ARBA00022448"/>
    </source>
</evidence>
<dbReference type="Gene3D" id="3.40.190.10">
    <property type="entry name" value="Periplasmic binding protein-like II"/>
    <property type="match status" value="2"/>
</dbReference>
<dbReference type="NCBIfam" id="TIGR01726">
    <property type="entry name" value="HEQRo_perm_3TM"/>
    <property type="match status" value="1"/>
</dbReference>
<reference evidence="12 13" key="1">
    <citation type="submission" date="2021-01" db="EMBL/GenBank/DDBJ databases">
        <title>Genomics of switchgrass bacterial isolates.</title>
        <authorList>
            <person name="Shade A."/>
        </authorList>
    </citation>
    <scope>NUCLEOTIDE SEQUENCE [LARGE SCALE GENOMIC DNA]</scope>
    <source>
        <strain evidence="12 13">PvP111</strain>
    </source>
</reference>
<organism evidence="12 13">
    <name type="scientific">Rhodococcoides corynebacterioides</name>
    <dbReference type="NCBI Taxonomy" id="53972"/>
    <lineage>
        <taxon>Bacteria</taxon>
        <taxon>Bacillati</taxon>
        <taxon>Actinomycetota</taxon>
        <taxon>Actinomycetes</taxon>
        <taxon>Mycobacteriales</taxon>
        <taxon>Nocardiaceae</taxon>
        <taxon>Rhodococcoides</taxon>
    </lineage>
</organism>
<evidence type="ECO:0000256" key="1">
    <source>
        <dbReference type="ARBA" id="ARBA00004651"/>
    </source>
</evidence>
<keyword evidence="13" id="KW-1185">Reference proteome</keyword>